<evidence type="ECO:0000259" key="10">
    <source>
        <dbReference type="PROSITE" id="PS51194"/>
    </source>
</evidence>
<evidence type="ECO:0000256" key="8">
    <source>
        <dbReference type="SAM" id="MobiDB-lite"/>
    </source>
</evidence>
<dbReference type="Pfam" id="PF00271">
    <property type="entry name" value="Helicase_C"/>
    <property type="match status" value="1"/>
</dbReference>
<dbReference type="PANTHER" id="PTHR47961">
    <property type="entry name" value="DNA POLYMERASE THETA, PUTATIVE (AFU_ORTHOLOGUE AFUA_1G05260)-RELATED"/>
    <property type="match status" value="1"/>
</dbReference>
<dbReference type="InterPro" id="IPR001650">
    <property type="entry name" value="Helicase_C-like"/>
</dbReference>
<evidence type="ECO:0000256" key="4">
    <source>
        <dbReference type="ARBA" id="ARBA00022801"/>
    </source>
</evidence>
<evidence type="ECO:0000256" key="1">
    <source>
        <dbReference type="ARBA" id="ARBA00012552"/>
    </source>
</evidence>
<dbReference type="InterPro" id="IPR014001">
    <property type="entry name" value="Helicase_ATP-bd"/>
</dbReference>
<dbReference type="FunFam" id="3.40.50.300:FF:000062">
    <property type="entry name" value="U5 small nuclear ribonucleoprotein helicase"/>
    <property type="match status" value="1"/>
</dbReference>
<dbReference type="FunFam" id="3.40.50.300:FF:000102">
    <property type="entry name" value="RNA helicase, activating signal cointegrator 1"/>
    <property type="match status" value="1"/>
</dbReference>
<evidence type="ECO:0000256" key="7">
    <source>
        <dbReference type="ARBA" id="ARBA00047984"/>
    </source>
</evidence>
<feature type="compositionally biased region" description="Polar residues" evidence="8">
    <location>
        <begin position="247"/>
        <end position="261"/>
    </location>
</feature>
<dbReference type="PROSITE" id="PS51192">
    <property type="entry name" value="HELICASE_ATP_BIND_1"/>
    <property type="match status" value="1"/>
</dbReference>
<evidence type="ECO:0000313" key="11">
    <source>
        <dbReference type="EMBL" id="KAL0921818.1"/>
    </source>
</evidence>
<keyword evidence="2" id="KW-0747">Spliceosome</keyword>
<dbReference type="InterPro" id="IPR057842">
    <property type="entry name" value="WH_MER3"/>
</dbReference>
<dbReference type="EC" id="3.6.4.13" evidence="1"/>
<keyword evidence="5" id="KW-0347">Helicase</keyword>
<reference evidence="11 12" key="1">
    <citation type="journal article" date="2024" name="Plant Biotechnol. J.">
        <title>Dendrobium thyrsiflorum genome and its molecular insights into genes involved in important horticultural traits.</title>
        <authorList>
            <person name="Chen B."/>
            <person name="Wang J.Y."/>
            <person name="Zheng P.J."/>
            <person name="Li K.L."/>
            <person name="Liang Y.M."/>
            <person name="Chen X.F."/>
            <person name="Zhang C."/>
            <person name="Zhao X."/>
            <person name="He X."/>
            <person name="Zhang G.Q."/>
            <person name="Liu Z.J."/>
            <person name="Xu Q."/>
        </authorList>
    </citation>
    <scope>NUCLEOTIDE SEQUENCE [LARGE SCALE GENOMIC DNA]</scope>
    <source>
        <strain evidence="11">GZMU011</strain>
    </source>
</reference>
<dbReference type="InterPro" id="IPR036388">
    <property type="entry name" value="WH-like_DNA-bd_sf"/>
</dbReference>
<keyword evidence="4" id="KW-0378">Hydrolase</keyword>
<dbReference type="Pfam" id="PF00270">
    <property type="entry name" value="DEAD"/>
    <property type="match status" value="1"/>
</dbReference>
<evidence type="ECO:0000256" key="3">
    <source>
        <dbReference type="ARBA" id="ARBA00022741"/>
    </source>
</evidence>
<keyword evidence="6" id="KW-0067">ATP-binding</keyword>
<keyword evidence="2" id="KW-0507">mRNA processing</keyword>
<keyword evidence="12" id="KW-1185">Reference proteome</keyword>
<feature type="region of interest" description="Disordered" evidence="8">
    <location>
        <begin position="247"/>
        <end position="268"/>
    </location>
</feature>
<feature type="domain" description="Helicase ATP-binding" evidence="9">
    <location>
        <begin position="386"/>
        <end position="560"/>
    </location>
</feature>
<dbReference type="InterPro" id="IPR011545">
    <property type="entry name" value="DEAD/DEAH_box_helicase_dom"/>
</dbReference>
<accession>A0ABD0VB57</accession>
<evidence type="ECO:0000259" key="9">
    <source>
        <dbReference type="PROSITE" id="PS51192"/>
    </source>
</evidence>
<comment type="catalytic activity">
    <reaction evidence="7">
        <text>ATP + H2O = ADP + phosphate + H(+)</text>
        <dbReference type="Rhea" id="RHEA:13065"/>
        <dbReference type="ChEBI" id="CHEBI:15377"/>
        <dbReference type="ChEBI" id="CHEBI:15378"/>
        <dbReference type="ChEBI" id="CHEBI:30616"/>
        <dbReference type="ChEBI" id="CHEBI:43474"/>
        <dbReference type="ChEBI" id="CHEBI:456216"/>
        <dbReference type="EC" id="3.6.4.13"/>
    </reaction>
</comment>
<dbReference type="SMART" id="SM00487">
    <property type="entry name" value="DEXDc"/>
    <property type="match status" value="1"/>
</dbReference>
<keyword evidence="3" id="KW-0547">Nucleotide-binding</keyword>
<dbReference type="CDD" id="cd18795">
    <property type="entry name" value="SF2_C_Ski2"/>
    <property type="match status" value="1"/>
</dbReference>
<dbReference type="AlphaFoldDB" id="A0ABD0VB57"/>
<gene>
    <name evidence="11" type="ORF">M5K25_008930</name>
</gene>
<dbReference type="GO" id="GO:0005524">
    <property type="term" value="F:ATP binding"/>
    <property type="evidence" value="ECO:0007669"/>
    <property type="project" value="UniProtKB-KW"/>
</dbReference>
<comment type="caution">
    <text evidence="11">The sequence shown here is derived from an EMBL/GenBank/DDBJ whole genome shotgun (WGS) entry which is preliminary data.</text>
</comment>
<evidence type="ECO:0000256" key="6">
    <source>
        <dbReference type="ARBA" id="ARBA00022840"/>
    </source>
</evidence>
<organism evidence="11 12">
    <name type="scientific">Dendrobium thyrsiflorum</name>
    <name type="common">Pinecone-like raceme dendrobium</name>
    <name type="synonym">Orchid</name>
    <dbReference type="NCBI Taxonomy" id="117978"/>
    <lineage>
        <taxon>Eukaryota</taxon>
        <taxon>Viridiplantae</taxon>
        <taxon>Streptophyta</taxon>
        <taxon>Embryophyta</taxon>
        <taxon>Tracheophyta</taxon>
        <taxon>Spermatophyta</taxon>
        <taxon>Magnoliopsida</taxon>
        <taxon>Liliopsida</taxon>
        <taxon>Asparagales</taxon>
        <taxon>Orchidaceae</taxon>
        <taxon>Epidendroideae</taxon>
        <taxon>Malaxideae</taxon>
        <taxon>Dendrobiinae</taxon>
        <taxon>Dendrobium</taxon>
    </lineage>
</organism>
<keyword evidence="2" id="KW-0508">mRNA splicing</keyword>
<feature type="domain" description="Helicase C-terminal" evidence="10">
    <location>
        <begin position="595"/>
        <end position="793"/>
    </location>
</feature>
<protein>
    <recommendedName>
        <fullName evidence="1">RNA helicase</fullName>
        <ecNumber evidence="1">3.6.4.13</ecNumber>
    </recommendedName>
</protein>
<evidence type="ECO:0000256" key="5">
    <source>
        <dbReference type="ARBA" id="ARBA00022806"/>
    </source>
</evidence>
<dbReference type="SMART" id="SM00490">
    <property type="entry name" value="HELICc"/>
    <property type="match status" value="1"/>
</dbReference>
<dbReference type="Pfam" id="PF23445">
    <property type="entry name" value="WHD_SNRNP200"/>
    <property type="match status" value="1"/>
</dbReference>
<dbReference type="Gene3D" id="1.10.10.10">
    <property type="entry name" value="Winged helix-like DNA-binding domain superfamily/Winged helix DNA-binding domain"/>
    <property type="match status" value="1"/>
</dbReference>
<dbReference type="InterPro" id="IPR027417">
    <property type="entry name" value="P-loop_NTPase"/>
</dbReference>
<dbReference type="PANTHER" id="PTHR47961:SF13">
    <property type="entry name" value="ACTIVATING SIGNAL COINTEGRATOR 1 COMPLEX SUBUNIT 3"/>
    <property type="match status" value="1"/>
</dbReference>
<dbReference type="Proteomes" id="UP001552299">
    <property type="component" value="Unassembled WGS sequence"/>
</dbReference>
<dbReference type="SUPFAM" id="SSF52540">
    <property type="entry name" value="P-loop containing nucleoside triphosphate hydrolases"/>
    <property type="match status" value="2"/>
</dbReference>
<dbReference type="Gene3D" id="3.40.50.300">
    <property type="entry name" value="P-loop containing nucleotide triphosphate hydrolases"/>
    <property type="match status" value="2"/>
</dbReference>
<proteinExistence type="predicted"/>
<dbReference type="FunFam" id="1.10.10.10:FF:000024">
    <property type="entry name" value="U5 small nuclear ribonucleoprotein helicase"/>
    <property type="match status" value="1"/>
</dbReference>
<evidence type="ECO:0000313" key="12">
    <source>
        <dbReference type="Proteomes" id="UP001552299"/>
    </source>
</evidence>
<name>A0ABD0VB57_DENTH</name>
<dbReference type="InterPro" id="IPR050474">
    <property type="entry name" value="Hel308_SKI2-like"/>
</dbReference>
<dbReference type="GO" id="GO:0016787">
    <property type="term" value="F:hydrolase activity"/>
    <property type="evidence" value="ECO:0007669"/>
    <property type="project" value="UniProtKB-KW"/>
</dbReference>
<sequence length="885" mass="98456">MDPIKIPWFRHPGSSWSLVYLVRGGSRPNLTEGSLSAAMGCVVQGYLIDLGGELQKLVGYSAQDSSLQKVAESAHRLYMLQRDDPETASAWTGIADRHCEAIEFGSDIAFKVPARFLVDVPLENGAISVVDSFVTVIPHEGQHLMNGQYTLNAEREVVSLRSLKDACEGIVKQGSSPVSGDDLALALCRLLLSNKAGDEIAGDLLDLVGDGAFELVQYLLLHRKELVDTIQYGLFILKSEKMASNGQARMPSYGTQVTVQTESERQMDKLRRKEEKRHKRGMDQEGMQDIPADSFASLLIASEKKQPFDDLIGTGQGPNSFSVSALPQGTTRFHGSNYEEVRIPPTATAPIRPDEKLIEISELDDFAQAAFRGYKSLNRIQSRIFYTTYYSNENILVCAPTGAGKTNIAMISVLHEIKQHFRDGILRKEFKIVYVAPMKALAAEVTSTFSQRLSPLNLVVKELTGDMQLSRNELEQTQMIVTTPEKWDVITRKSSDMSMSMLVKLLIIDEVHLLNDDRGSVIEALVESTQSMIRIVGLSATLPNYLEVAQFLRVNAETGLFFFDSSYRPVPLAQQYIGISEKDFAKRNELFNKICYDKVVESVKQGHQAMVFVHSRKDTGKVARMLLESAQFAGQLEFFSNEDDPQFSLVKKEVGKSRNRELVQLFDFGFGIHHAGMLRADRGLTERLFSAGHLKVLVCTATLAWGVNLPAHTVVIKGTQLYDPKVGGWRDLGMLDVMQIFGRAGRPQFDKSGEGIIITSHDKLAYYLRLLTSQLPIESQFISSLKDNLNAEVALGTVTNVKEACAWLGYTYLFIRMKTNPLAYGVAWDEILARKSHKQEACCLLLIIIIDGNGSQIAFSLSLSRLFFSLAKQHEMEEGEMALGT</sequence>
<evidence type="ECO:0000256" key="2">
    <source>
        <dbReference type="ARBA" id="ARBA00022728"/>
    </source>
</evidence>
<dbReference type="GO" id="GO:0003724">
    <property type="term" value="F:RNA helicase activity"/>
    <property type="evidence" value="ECO:0007669"/>
    <property type="project" value="UniProtKB-EC"/>
</dbReference>
<dbReference type="GO" id="GO:0005681">
    <property type="term" value="C:spliceosomal complex"/>
    <property type="evidence" value="ECO:0007669"/>
    <property type="project" value="UniProtKB-KW"/>
</dbReference>
<dbReference type="PROSITE" id="PS51194">
    <property type="entry name" value="HELICASE_CTER"/>
    <property type="match status" value="1"/>
</dbReference>
<dbReference type="EMBL" id="JANQDX010000007">
    <property type="protein sequence ID" value="KAL0921818.1"/>
    <property type="molecule type" value="Genomic_DNA"/>
</dbReference>